<protein>
    <submittedName>
        <fullName evidence="7">TPR repeat-containing protein</fullName>
    </submittedName>
</protein>
<dbReference type="InterPro" id="IPR013561">
    <property type="entry name" value="FilR1_middle_dom"/>
</dbReference>
<reference evidence="8" key="1">
    <citation type="submission" date="2017-11" db="EMBL/GenBank/DDBJ databases">
        <title>Phenotypic and genomic properties of facultatively anaerobic sulfur-reducing natronoarchaea from hypersaline soda lakes.</title>
        <authorList>
            <person name="Sorokin D.Y."/>
            <person name="Kublanov I.V."/>
            <person name="Roman P."/>
            <person name="Sinninghe Damste J.S."/>
            <person name="Golyshin P.N."/>
            <person name="Rojo D."/>
            <person name="Ciordia S."/>
            <person name="Mena M.D.C."/>
            <person name="Ferrer M."/>
            <person name="Messina E."/>
            <person name="Smedile F."/>
            <person name="La Spada G."/>
            <person name="La Cono V."/>
            <person name="Yakimov M.M."/>
        </authorList>
    </citation>
    <scope>NUCLEOTIDE SEQUENCE [LARGE SCALE GENOMIC DNA]</scope>
    <source>
        <strain evidence="8">AArc-Sl</strain>
    </source>
</reference>
<dbReference type="Pfam" id="PF08350">
    <property type="entry name" value="FilR1_middle"/>
    <property type="match status" value="1"/>
</dbReference>
<dbReference type="GeneID" id="37879368"/>
<feature type="domain" description="Methanogenesis regulatory protein FilR1 middle" evidence="3">
    <location>
        <begin position="135"/>
        <end position="260"/>
    </location>
</feature>
<dbReference type="SUPFAM" id="SSF52540">
    <property type="entry name" value="P-loop containing nucleoside triphosphate hydrolases"/>
    <property type="match status" value="1"/>
</dbReference>
<feature type="domain" description="Novel STAND NTPase 5" evidence="5">
    <location>
        <begin position="337"/>
        <end position="450"/>
    </location>
</feature>
<dbReference type="InterPro" id="IPR041617">
    <property type="entry name" value="TPR_MalT"/>
</dbReference>
<organism evidence="7 8">
    <name type="scientific">Halalkaliarchaeum desulfuricum</name>
    <dbReference type="NCBI Taxonomy" id="2055893"/>
    <lineage>
        <taxon>Archaea</taxon>
        <taxon>Methanobacteriati</taxon>
        <taxon>Methanobacteriota</taxon>
        <taxon>Stenosarchaea group</taxon>
        <taxon>Halobacteria</taxon>
        <taxon>Halobacteriales</taxon>
        <taxon>Haloferacaceae</taxon>
        <taxon>Halalkaliarchaeum</taxon>
    </lineage>
</organism>
<dbReference type="InterPro" id="IPR019734">
    <property type="entry name" value="TPR_rpt"/>
</dbReference>
<dbReference type="InterPro" id="IPR011990">
    <property type="entry name" value="TPR-like_helical_dom_sf"/>
</dbReference>
<dbReference type="SUPFAM" id="SSF48452">
    <property type="entry name" value="TPR-like"/>
    <property type="match status" value="3"/>
</dbReference>
<dbReference type="PANTHER" id="PTHR10098:SF106">
    <property type="entry name" value="TETRATRICOPEPTIDE REPEAT PROTEIN 28-LIKE PROTEIN"/>
    <property type="match status" value="1"/>
</dbReference>
<dbReference type="AlphaFoldDB" id="A0A343TNE6"/>
<dbReference type="RefSeq" id="WP_119821087.1">
    <property type="nucleotide sequence ID" value="NZ_CP025066.1"/>
</dbReference>
<dbReference type="InterPro" id="IPR027417">
    <property type="entry name" value="P-loop_NTPase"/>
</dbReference>
<proteinExistence type="predicted"/>
<dbReference type="EMBL" id="CP025066">
    <property type="protein sequence ID" value="AUX10618.1"/>
    <property type="molecule type" value="Genomic_DNA"/>
</dbReference>
<evidence type="ECO:0000259" key="5">
    <source>
        <dbReference type="Pfam" id="PF25199"/>
    </source>
</evidence>
<dbReference type="SUPFAM" id="SSF46785">
    <property type="entry name" value="Winged helix' DNA-binding domain"/>
    <property type="match status" value="1"/>
</dbReference>
<feature type="domain" description="HVO-A0261-like N-terminal" evidence="6">
    <location>
        <begin position="8"/>
        <end position="82"/>
    </location>
</feature>
<dbReference type="Pfam" id="PF25199">
    <property type="entry name" value="nSTAND_NTPase5"/>
    <property type="match status" value="1"/>
</dbReference>
<dbReference type="SMART" id="SM00028">
    <property type="entry name" value="TPR"/>
    <property type="match status" value="8"/>
</dbReference>
<evidence type="ECO:0000256" key="1">
    <source>
        <dbReference type="SAM" id="Coils"/>
    </source>
</evidence>
<feature type="compositionally biased region" description="Gly residues" evidence="2">
    <location>
        <begin position="121"/>
        <end position="132"/>
    </location>
</feature>
<evidence type="ECO:0000256" key="2">
    <source>
        <dbReference type="SAM" id="MobiDB-lite"/>
    </source>
</evidence>
<feature type="compositionally biased region" description="Basic and acidic residues" evidence="2">
    <location>
        <begin position="712"/>
        <end position="722"/>
    </location>
</feature>
<feature type="region of interest" description="Disordered" evidence="2">
    <location>
        <begin position="1195"/>
        <end position="1216"/>
    </location>
</feature>
<feature type="region of interest" description="Disordered" evidence="2">
    <location>
        <begin position="701"/>
        <end position="722"/>
    </location>
</feature>
<evidence type="ECO:0000259" key="6">
    <source>
        <dbReference type="Pfam" id="PF25213"/>
    </source>
</evidence>
<feature type="domain" description="MalT-like TPR region" evidence="4">
    <location>
        <begin position="985"/>
        <end position="1166"/>
    </location>
</feature>
<dbReference type="InterPro" id="IPR036388">
    <property type="entry name" value="WH-like_DNA-bd_sf"/>
</dbReference>
<dbReference type="Gene3D" id="1.10.10.10">
    <property type="entry name" value="Winged helix-like DNA-binding domain superfamily/Winged helix DNA-binding domain"/>
    <property type="match status" value="1"/>
</dbReference>
<sequence length="1216" mass="133056">MDDRIQEALRTIDRRRALLDRLRSPADKRELVEHLDCSRATVDRAIRRLESLGWIERVDDGWQVSLTGRTVLDRYARFREEFADVLAGTEALASLPPDADVDARLFEGATVIPEDRREVGSGDGTQGSGDGAGNELPAELRARIESADRIRLIAPGETAATLLSSCRELSSGTVEAVLDRRVLSRLPERTPALARWLVESDRAAAFAAETPPYALLLLSEGDATVVSVVGHREDRSVEGVVSNDDDDAVEWGERQYRALRRIATPLAEAVEWGGVPVPTDPDPTDTLFREGFLKLTPSYFAEREPLPLPTAWRAGVGFPEVAAGHALEREHVRDGERRSLVADLLSALEGGGTRALIGPPGSGKSTVCRGVAYRWYRSVGSVLYRPEGGPEPFESWEALVRLLRDRTRPTLVVIEGALRADARAAFRAIEALEDDAGVAFLLESGSERWAVGGTFDVDPHDEAIRERIGTVRMPALDATERERFRSRLEDATGVSVDVDTDGSTEAEGGEAAEPGELLLFLNRLVMQVDTAGRDGSDVGTEGEPAVGSETASGLDADVEELCASLRGDELAMDTAVLVNLLNAAELPVLPEYAYALAFEAGDGIVAPSADAGETTGQSTEDRLEDRLRRVEQAIEELSGRVLFDSQNRGRYRTIHAGWSSAFLRRLLETDGRAAIDRADRCVSTLLALAVDEASRERLRDLRDGGRLSSASDGKDPLDRIAERPGDWAESISRRLIEFSEDHPALAPLLCGCGGPTFTVPRATSAGLPVELAERCGRGHLAGGRLEEATMAFESALDRLENAPLATEDRIRLRARCRVGLGNVADEQGTYDEAERLYREALSDYRELDDSLGIADSLRHLGSVAQRRSELDVAADRYARSLAIYREIGAERKLATALSDIGSVAQDRGDFETAGRHYRESQRRYSALGERREIVDVLGKLATVGWVTGDLEGAEKRARRAAAIAREIGYEHGFATAQYHLAVVSNVRGDTAAARRHAERAADAFAAIGNNHHEASTRSLLGEVERASGNLDRAEEHYRMAARRHEDVDDDRGHLDALLGLGRIARQRGDLDGATERAERALKLARSVGDARSEAACLRLLGTIDRERGDLDRADERLEEARSGYRDVEERHGEAATLLELAEVAADRDERDRARELFGRAIEGYREIDATPDAADALERFADRCETWGAVDEARRRRSTAERLREGNSDSENPLAE</sequence>
<keyword evidence="8" id="KW-1185">Reference proteome</keyword>
<feature type="compositionally biased region" description="Basic and acidic residues" evidence="2">
    <location>
        <begin position="1195"/>
        <end position="1207"/>
    </location>
</feature>
<dbReference type="OrthoDB" id="11410at2157"/>
<dbReference type="InterPro" id="IPR036390">
    <property type="entry name" value="WH_DNA-bd_sf"/>
</dbReference>
<evidence type="ECO:0000313" key="7">
    <source>
        <dbReference type="EMBL" id="AUX10618.1"/>
    </source>
</evidence>
<feature type="region of interest" description="Disordered" evidence="2">
    <location>
        <begin position="115"/>
        <end position="135"/>
    </location>
</feature>
<accession>A0A343TNE6</accession>
<dbReference type="InterPro" id="IPR057527">
    <property type="entry name" value="HVO_A0261-like_N"/>
</dbReference>
<gene>
    <name evidence="7" type="ORF">AArcSl_3007</name>
</gene>
<dbReference type="Proteomes" id="UP000263012">
    <property type="component" value="Chromosome"/>
</dbReference>
<dbReference type="PANTHER" id="PTHR10098">
    <property type="entry name" value="RAPSYN-RELATED"/>
    <property type="match status" value="1"/>
</dbReference>
<evidence type="ECO:0000259" key="4">
    <source>
        <dbReference type="Pfam" id="PF17874"/>
    </source>
</evidence>
<dbReference type="Pfam" id="PF17874">
    <property type="entry name" value="TPR_MalT"/>
    <property type="match status" value="1"/>
</dbReference>
<feature type="coiled-coil region" evidence="1">
    <location>
        <begin position="1103"/>
        <end position="1130"/>
    </location>
</feature>
<dbReference type="KEGG" id="hdf:AArcSl_3007"/>
<dbReference type="Pfam" id="PF25213">
    <property type="entry name" value="HVO_A0261_N"/>
    <property type="match status" value="1"/>
</dbReference>
<dbReference type="Pfam" id="PF13424">
    <property type="entry name" value="TPR_12"/>
    <property type="match status" value="1"/>
</dbReference>
<evidence type="ECO:0000259" key="3">
    <source>
        <dbReference type="Pfam" id="PF08350"/>
    </source>
</evidence>
<evidence type="ECO:0000313" key="8">
    <source>
        <dbReference type="Proteomes" id="UP000263012"/>
    </source>
</evidence>
<dbReference type="InterPro" id="IPR057574">
    <property type="entry name" value="nSTAND_NTPase5_dom"/>
</dbReference>
<keyword evidence="1" id="KW-0175">Coiled coil</keyword>
<dbReference type="Gene3D" id="1.25.40.10">
    <property type="entry name" value="Tetratricopeptide repeat domain"/>
    <property type="match status" value="2"/>
</dbReference>
<name>A0A343TNE6_9EURY</name>